<sequence length="424" mass="46060">MKRLAIRALFAAMVLPGAGAWAAADTAAQLPLAGDRLYALPPEAAARQALATLPALRAGSIGRELAGAERERLAAGPYEWIASAGLARRSIRASDERFREEEASLERTVRWFGKAGQDRAIGDQGVALAESQRADLWHEAGRALMRDWYAALTAHAAELRLAQQHALVERLRQVAERRVKAGDGAALELMQADTELRRSGALLEQARLDAVQARSLLAATYATLPAPDAHALPEPGALEAQAQVDLPHLMHDNHELALARAESEWERLRARRASSERMPDPTIGVRVARERAGEERLVGLSLSMPIPGALRSADSRAAALRASMAQERVEQTRVRVEVDARRVLAEQAHRYRLWIELRDVAAQSARQADLMERAYQAGETSLADALLTRRLALDAALSAQTAQIAALAAAARVQLDAHALWSAD</sequence>
<reference evidence="1 2" key="1">
    <citation type="submission" date="2014-10" db="EMBL/GenBank/DDBJ databases">
        <authorList>
            <person name="Seo M.-J."/>
            <person name="Seok Y.J."/>
            <person name="Cha I.-T."/>
        </authorList>
    </citation>
    <scope>NUCLEOTIDE SEQUENCE [LARGE SCALE GENOMIC DNA]</scope>
    <source>
        <strain evidence="1 2">NEU</strain>
    </source>
</reference>
<dbReference type="Gene3D" id="1.20.1600.10">
    <property type="entry name" value="Outer membrane efflux proteins (OEP)"/>
    <property type="match status" value="1"/>
</dbReference>
<dbReference type="PANTHER" id="PTHR30203">
    <property type="entry name" value="OUTER MEMBRANE CATION EFFLUX PROTEIN"/>
    <property type="match status" value="1"/>
</dbReference>
<gene>
    <name evidence="1" type="ORF">LO55_3255</name>
</gene>
<dbReference type="SUPFAM" id="SSF56954">
    <property type="entry name" value="Outer membrane efflux proteins (OEP)"/>
    <property type="match status" value="1"/>
</dbReference>
<dbReference type="InterPro" id="IPR010131">
    <property type="entry name" value="MdtP/NodT-like"/>
</dbReference>
<dbReference type="Proteomes" id="UP000180246">
    <property type="component" value="Unassembled WGS sequence"/>
</dbReference>
<accession>A0A1S2NC92</accession>
<protein>
    <submittedName>
        <fullName evidence="1">Outer membrane efflux family protein</fullName>
    </submittedName>
</protein>
<dbReference type="RefSeq" id="WP_071362233.1">
    <property type="nucleotide sequence ID" value="NZ_JRYB01000001.1"/>
</dbReference>
<organism evidence="1 2">
    <name type="scientific">Massilia timonae</name>
    <dbReference type="NCBI Taxonomy" id="47229"/>
    <lineage>
        <taxon>Bacteria</taxon>
        <taxon>Pseudomonadati</taxon>
        <taxon>Pseudomonadota</taxon>
        <taxon>Betaproteobacteria</taxon>
        <taxon>Burkholderiales</taxon>
        <taxon>Oxalobacteraceae</taxon>
        <taxon>Telluria group</taxon>
        <taxon>Massilia</taxon>
    </lineage>
</organism>
<dbReference type="PANTHER" id="PTHR30203:SF24">
    <property type="entry name" value="BLR4935 PROTEIN"/>
    <property type="match status" value="1"/>
</dbReference>
<evidence type="ECO:0000313" key="1">
    <source>
        <dbReference type="EMBL" id="OIJ41982.1"/>
    </source>
</evidence>
<proteinExistence type="predicted"/>
<dbReference type="GO" id="GO:0015562">
    <property type="term" value="F:efflux transmembrane transporter activity"/>
    <property type="evidence" value="ECO:0007669"/>
    <property type="project" value="InterPro"/>
</dbReference>
<evidence type="ECO:0000313" key="2">
    <source>
        <dbReference type="Proteomes" id="UP000180246"/>
    </source>
</evidence>
<dbReference type="AlphaFoldDB" id="A0A1S2NC92"/>
<dbReference type="EMBL" id="JRYB01000001">
    <property type="protein sequence ID" value="OIJ41982.1"/>
    <property type="molecule type" value="Genomic_DNA"/>
</dbReference>
<name>A0A1S2NC92_9BURK</name>
<comment type="caution">
    <text evidence="1">The sequence shown here is derived from an EMBL/GenBank/DDBJ whole genome shotgun (WGS) entry which is preliminary data.</text>
</comment>